<dbReference type="AlphaFoldDB" id="A0A5B7KLN1"/>
<reference evidence="1 2" key="1">
    <citation type="submission" date="2019-05" db="EMBL/GenBank/DDBJ databases">
        <title>Another draft genome of Portunus trituberculatus and its Hox gene families provides insights of decapod evolution.</title>
        <authorList>
            <person name="Jeong J.-H."/>
            <person name="Song I."/>
            <person name="Kim S."/>
            <person name="Choi T."/>
            <person name="Kim D."/>
            <person name="Ryu S."/>
            <person name="Kim W."/>
        </authorList>
    </citation>
    <scope>NUCLEOTIDE SEQUENCE [LARGE SCALE GENOMIC DNA]</scope>
    <source>
        <tissue evidence="1">Muscle</tissue>
    </source>
</reference>
<proteinExistence type="predicted"/>
<gene>
    <name evidence="1" type="ORF">E2C01_101972</name>
</gene>
<name>A0A5B7KLN1_PORTR</name>
<protein>
    <submittedName>
        <fullName evidence="1">Uncharacterized protein</fullName>
    </submittedName>
</protein>
<evidence type="ECO:0000313" key="1">
    <source>
        <dbReference type="EMBL" id="MPD06179.1"/>
    </source>
</evidence>
<dbReference type="EMBL" id="VSRR010149822">
    <property type="protein sequence ID" value="MPD06179.1"/>
    <property type="molecule type" value="Genomic_DNA"/>
</dbReference>
<sequence>MSNALGNVYNNGHPKPSVLHISPQKIVGQVCGILASAWLRVPGREGLQRDCGLWEPDSWTRPEHVDPEDFKEYSTEMGTELAPLSFLVTEALGNLREAVHGLDYLEKEENRGKNKKIMKKIKVSKHKSIRTKISKEK</sequence>
<comment type="caution">
    <text evidence="1">The sequence shown here is derived from an EMBL/GenBank/DDBJ whole genome shotgun (WGS) entry which is preliminary data.</text>
</comment>
<keyword evidence="2" id="KW-1185">Reference proteome</keyword>
<organism evidence="1 2">
    <name type="scientific">Portunus trituberculatus</name>
    <name type="common">Swimming crab</name>
    <name type="synonym">Neptunus trituberculatus</name>
    <dbReference type="NCBI Taxonomy" id="210409"/>
    <lineage>
        <taxon>Eukaryota</taxon>
        <taxon>Metazoa</taxon>
        <taxon>Ecdysozoa</taxon>
        <taxon>Arthropoda</taxon>
        <taxon>Crustacea</taxon>
        <taxon>Multicrustacea</taxon>
        <taxon>Malacostraca</taxon>
        <taxon>Eumalacostraca</taxon>
        <taxon>Eucarida</taxon>
        <taxon>Decapoda</taxon>
        <taxon>Pleocyemata</taxon>
        <taxon>Brachyura</taxon>
        <taxon>Eubrachyura</taxon>
        <taxon>Portunoidea</taxon>
        <taxon>Portunidae</taxon>
        <taxon>Portuninae</taxon>
        <taxon>Portunus</taxon>
    </lineage>
</organism>
<dbReference type="Proteomes" id="UP000324222">
    <property type="component" value="Unassembled WGS sequence"/>
</dbReference>
<evidence type="ECO:0000313" key="2">
    <source>
        <dbReference type="Proteomes" id="UP000324222"/>
    </source>
</evidence>
<accession>A0A5B7KLN1</accession>